<evidence type="ECO:0008006" key="3">
    <source>
        <dbReference type="Google" id="ProtNLM"/>
    </source>
</evidence>
<dbReference type="PANTHER" id="PTHR46586:SF3">
    <property type="entry name" value="ANKYRIN REPEAT-CONTAINING PROTEIN"/>
    <property type="match status" value="1"/>
</dbReference>
<organism evidence="1 2">
    <name type="scientific">Chrysophaeum taylorii</name>
    <dbReference type="NCBI Taxonomy" id="2483200"/>
    <lineage>
        <taxon>Eukaryota</taxon>
        <taxon>Sar</taxon>
        <taxon>Stramenopiles</taxon>
        <taxon>Ochrophyta</taxon>
        <taxon>Pelagophyceae</taxon>
        <taxon>Pelagomonadales</taxon>
        <taxon>Pelagomonadaceae</taxon>
        <taxon>Chrysophaeum</taxon>
    </lineage>
</organism>
<dbReference type="EMBL" id="JAQMWT010000239">
    <property type="protein sequence ID" value="KAJ8606969.1"/>
    <property type="molecule type" value="Genomic_DNA"/>
</dbReference>
<dbReference type="InterPro" id="IPR052050">
    <property type="entry name" value="SecEffector_AnkRepeat"/>
</dbReference>
<dbReference type="SUPFAM" id="SSF140860">
    <property type="entry name" value="Pseudo ankyrin repeat-like"/>
    <property type="match status" value="2"/>
</dbReference>
<dbReference type="InterPro" id="IPR036770">
    <property type="entry name" value="Ankyrin_rpt-contain_sf"/>
</dbReference>
<evidence type="ECO:0000313" key="2">
    <source>
        <dbReference type="Proteomes" id="UP001230188"/>
    </source>
</evidence>
<dbReference type="Pfam" id="PF13637">
    <property type="entry name" value="Ank_4"/>
    <property type="match status" value="1"/>
</dbReference>
<dbReference type="InterPro" id="IPR002110">
    <property type="entry name" value="Ankyrin_rpt"/>
</dbReference>
<accession>A0AAD7UHN6</accession>
<dbReference type="Gene3D" id="1.25.40.20">
    <property type="entry name" value="Ankyrin repeat-containing domain"/>
    <property type="match status" value="1"/>
</dbReference>
<dbReference type="Proteomes" id="UP001230188">
    <property type="component" value="Unassembled WGS sequence"/>
</dbReference>
<keyword evidence="2" id="KW-1185">Reference proteome</keyword>
<evidence type="ECO:0000313" key="1">
    <source>
        <dbReference type="EMBL" id="KAJ8606969.1"/>
    </source>
</evidence>
<protein>
    <recommendedName>
        <fullName evidence="3">Ankyrin repeat protein</fullName>
    </recommendedName>
</protein>
<reference evidence="1" key="1">
    <citation type="submission" date="2023-01" db="EMBL/GenBank/DDBJ databases">
        <title>Metagenome sequencing of chrysophaentin producing Chrysophaeum taylorii.</title>
        <authorList>
            <person name="Davison J."/>
            <person name="Bewley C."/>
        </authorList>
    </citation>
    <scope>NUCLEOTIDE SEQUENCE</scope>
    <source>
        <strain evidence="1">NIES-1699</strain>
    </source>
</reference>
<comment type="caution">
    <text evidence="1">The sequence shown here is derived from an EMBL/GenBank/DDBJ whole genome shotgun (WGS) entry which is preliminary data.</text>
</comment>
<dbReference type="AlphaFoldDB" id="A0AAD7UHN6"/>
<name>A0AAD7UHN6_9STRA</name>
<proteinExistence type="predicted"/>
<dbReference type="PANTHER" id="PTHR46586">
    <property type="entry name" value="ANKYRIN REPEAT-CONTAINING PROTEIN"/>
    <property type="match status" value="1"/>
</dbReference>
<sequence length="361" mass="39958">MSTKKVVLVQLIEMRAAAMVNAVEDYAEEELETMLLKLVEDGEAWMFGLVEGVSAGALEALACRRVTSQAHVVEISKLFDKVGVEDHVRSLLGVMVPGARYEPVIDENVRLPKGVRNATGGEEELREFVAVCAMNWIEWLVDRYARLRRKVCVAAASSGSVEVLKWARAIGCPWNELTCSEASLHGKLQVLKWARANGCPWDGETCANAARSGRLEVLAWARDNGCPWNAWTCSWAAEAGHLDILKWAREHGCPWNTWTCSWAASGGRLDVLKWVRANGCPWDVDTCAFAAGDGHLEVLKWARANGCPWDKETCANAAYGGYLDVLKWARANGCPWNKAICAGTKRHLDVREWVVDAEDED</sequence>
<gene>
    <name evidence="1" type="ORF">CTAYLR_009271</name>
</gene>